<dbReference type="InterPro" id="IPR000182">
    <property type="entry name" value="GNAT_dom"/>
</dbReference>
<dbReference type="EMBL" id="JAGEVF010000005">
    <property type="protein sequence ID" value="MBO3116603.1"/>
    <property type="molecule type" value="Genomic_DNA"/>
</dbReference>
<gene>
    <name evidence="2" type="ORF">J4050_07590</name>
</gene>
<dbReference type="InterPro" id="IPR016181">
    <property type="entry name" value="Acyl_CoA_acyltransferase"/>
</dbReference>
<dbReference type="RefSeq" id="WP_208153924.1">
    <property type="nucleotide sequence ID" value="NZ_JAGEVF010000005.1"/>
</dbReference>
<reference evidence="2 3" key="1">
    <citation type="submission" date="2021-03" db="EMBL/GenBank/DDBJ databases">
        <title>Winogradskyella sp. nov., isolated from costal sediment.</title>
        <authorList>
            <person name="Gao C."/>
        </authorList>
    </citation>
    <scope>NUCLEOTIDE SEQUENCE [LARGE SCALE GENOMIC DNA]</scope>
    <source>
        <strain evidence="2 3">DF17</strain>
    </source>
</reference>
<dbReference type="InterPro" id="IPR051531">
    <property type="entry name" value="N-acetyltransferase"/>
</dbReference>
<dbReference type="Gene3D" id="3.40.630.30">
    <property type="match status" value="1"/>
</dbReference>
<comment type="caution">
    <text evidence="2">The sequence shown here is derived from an EMBL/GenBank/DDBJ whole genome shotgun (WGS) entry which is preliminary data.</text>
</comment>
<dbReference type="Pfam" id="PF13302">
    <property type="entry name" value="Acetyltransf_3"/>
    <property type="match status" value="1"/>
</dbReference>
<dbReference type="PANTHER" id="PTHR43792">
    <property type="entry name" value="GNAT FAMILY, PUTATIVE (AFU_ORTHOLOGUE AFUA_3G00765)-RELATED-RELATED"/>
    <property type="match status" value="1"/>
</dbReference>
<evidence type="ECO:0000259" key="1">
    <source>
        <dbReference type="Pfam" id="PF13302"/>
    </source>
</evidence>
<protein>
    <submittedName>
        <fullName evidence="2">GNAT family N-acetyltransferase</fullName>
    </submittedName>
</protein>
<dbReference type="PANTHER" id="PTHR43792:SF16">
    <property type="entry name" value="N-ACETYLTRANSFERASE DOMAIN-CONTAINING PROTEIN"/>
    <property type="match status" value="1"/>
</dbReference>
<feature type="domain" description="N-acetyltransferase" evidence="1">
    <location>
        <begin position="9"/>
        <end position="152"/>
    </location>
</feature>
<proteinExistence type="predicted"/>
<name>A0ABS3T1I5_9FLAO</name>
<sequence>MKTVIETERLVMRPVTIDDVNDFFELDSNPNVLKFLGNNPITSIEESKIMIKDIIEQYKTFGIGRLAITKKDTKEFIGWSGLKFERVVRKEFNYCDVGYRLKEQFWGNGYATEAALASIDFGFKKLKLKEICAAAEAKHGASNHILKKIGMTEAGTFIFDNTLCNWYVMKNPLK</sequence>
<organism evidence="2 3">
    <name type="scientific">Winogradskyella pelagia</name>
    <dbReference type="NCBI Taxonomy" id="2819984"/>
    <lineage>
        <taxon>Bacteria</taxon>
        <taxon>Pseudomonadati</taxon>
        <taxon>Bacteroidota</taxon>
        <taxon>Flavobacteriia</taxon>
        <taxon>Flavobacteriales</taxon>
        <taxon>Flavobacteriaceae</taxon>
        <taxon>Winogradskyella</taxon>
    </lineage>
</organism>
<dbReference type="Proteomes" id="UP000676776">
    <property type="component" value="Unassembled WGS sequence"/>
</dbReference>
<evidence type="ECO:0000313" key="2">
    <source>
        <dbReference type="EMBL" id="MBO3116603.1"/>
    </source>
</evidence>
<keyword evidence="3" id="KW-1185">Reference proteome</keyword>
<dbReference type="SUPFAM" id="SSF55729">
    <property type="entry name" value="Acyl-CoA N-acyltransferases (Nat)"/>
    <property type="match status" value="1"/>
</dbReference>
<evidence type="ECO:0000313" key="3">
    <source>
        <dbReference type="Proteomes" id="UP000676776"/>
    </source>
</evidence>
<accession>A0ABS3T1I5</accession>